<proteinExistence type="predicted"/>
<comment type="caution">
    <text evidence="2">The sequence shown here is derived from an EMBL/GenBank/DDBJ whole genome shotgun (WGS) entry which is preliminary data.</text>
</comment>
<keyword evidence="1" id="KW-0472">Membrane</keyword>
<dbReference type="EMBL" id="JAWDJO010000066">
    <property type="protein sequence ID" value="KAL1895835.1"/>
    <property type="molecule type" value="Genomic_DNA"/>
</dbReference>
<reference evidence="2 3" key="1">
    <citation type="journal article" date="2024" name="IMA Fungus">
        <title>IMA Genome - F19 : A genome assembly and annotation guide to empower mycologists, including annotated draft genome sequences of Ceratocystis pirilliformis, Diaporthe australafricana, Fusarium ophioides, Paecilomyces lecythidis, and Sporothrix stenoceras.</title>
        <authorList>
            <person name="Aylward J."/>
            <person name="Wilson A.M."/>
            <person name="Visagie C.M."/>
            <person name="Spraker J."/>
            <person name="Barnes I."/>
            <person name="Buitendag C."/>
            <person name="Ceriani C."/>
            <person name="Del Mar Angel L."/>
            <person name="du Plessis D."/>
            <person name="Fuchs T."/>
            <person name="Gasser K."/>
            <person name="Kramer D."/>
            <person name="Li W."/>
            <person name="Munsamy K."/>
            <person name="Piso A."/>
            <person name="Price J.L."/>
            <person name="Sonnekus B."/>
            <person name="Thomas C."/>
            <person name="van der Nest A."/>
            <person name="van Dijk A."/>
            <person name="van Heerden A."/>
            <person name="van Vuuren N."/>
            <person name="Yilmaz N."/>
            <person name="Duong T.A."/>
            <person name="van der Merwe N.A."/>
            <person name="Wingfield M.J."/>
            <person name="Wingfield B.D."/>
        </authorList>
    </citation>
    <scope>NUCLEOTIDE SEQUENCE [LARGE SCALE GENOMIC DNA]</scope>
    <source>
        <strain evidence="2 3">CMW 12675</strain>
    </source>
</reference>
<organism evidence="2 3">
    <name type="scientific">Ceratocystis pirilliformis</name>
    <dbReference type="NCBI Taxonomy" id="259994"/>
    <lineage>
        <taxon>Eukaryota</taxon>
        <taxon>Fungi</taxon>
        <taxon>Dikarya</taxon>
        <taxon>Ascomycota</taxon>
        <taxon>Pezizomycotina</taxon>
        <taxon>Sordariomycetes</taxon>
        <taxon>Hypocreomycetidae</taxon>
        <taxon>Microascales</taxon>
        <taxon>Ceratocystidaceae</taxon>
        <taxon>Ceratocystis</taxon>
    </lineage>
</organism>
<keyword evidence="1" id="KW-1133">Transmembrane helix</keyword>
<name>A0ABR3Z685_9PEZI</name>
<keyword evidence="3" id="KW-1185">Reference proteome</keyword>
<evidence type="ECO:0000313" key="2">
    <source>
        <dbReference type="EMBL" id="KAL1895835.1"/>
    </source>
</evidence>
<feature type="transmembrane region" description="Helical" evidence="1">
    <location>
        <begin position="21"/>
        <end position="42"/>
    </location>
</feature>
<evidence type="ECO:0000313" key="3">
    <source>
        <dbReference type="Proteomes" id="UP001583280"/>
    </source>
</evidence>
<keyword evidence="1" id="KW-0812">Transmembrane</keyword>
<accession>A0ABR3Z685</accession>
<feature type="non-terminal residue" evidence="2">
    <location>
        <position position="77"/>
    </location>
</feature>
<evidence type="ECO:0000256" key="1">
    <source>
        <dbReference type="SAM" id="Phobius"/>
    </source>
</evidence>
<dbReference type="Proteomes" id="UP001583280">
    <property type="component" value="Unassembled WGS sequence"/>
</dbReference>
<sequence length="77" mass="8614">MARLDSFIWVRIQLKAFTFLGMKYNSLAYGMSLPLSITISLWSWGFKLLAISAVVVGIPLVVVLNELTSLVAKHRFA</sequence>
<protein>
    <submittedName>
        <fullName evidence="2">Uncharacterized protein</fullName>
    </submittedName>
</protein>
<feature type="transmembrane region" description="Helical" evidence="1">
    <location>
        <begin position="48"/>
        <end position="72"/>
    </location>
</feature>
<gene>
    <name evidence="2" type="ORF">Cpir12675_003058</name>
</gene>